<dbReference type="AlphaFoldDB" id="M5XLI7"/>
<name>M5XLI7_PRUPE</name>
<organism evidence="1 2">
    <name type="scientific">Prunus persica</name>
    <name type="common">Peach</name>
    <name type="synonym">Amygdalus persica</name>
    <dbReference type="NCBI Taxonomy" id="3760"/>
    <lineage>
        <taxon>Eukaryota</taxon>
        <taxon>Viridiplantae</taxon>
        <taxon>Streptophyta</taxon>
        <taxon>Embryophyta</taxon>
        <taxon>Tracheophyta</taxon>
        <taxon>Spermatophyta</taxon>
        <taxon>Magnoliopsida</taxon>
        <taxon>eudicotyledons</taxon>
        <taxon>Gunneridae</taxon>
        <taxon>Pentapetalae</taxon>
        <taxon>rosids</taxon>
        <taxon>fabids</taxon>
        <taxon>Rosales</taxon>
        <taxon>Rosaceae</taxon>
        <taxon>Amygdaloideae</taxon>
        <taxon>Amygdaleae</taxon>
        <taxon>Prunus</taxon>
    </lineage>
</organism>
<dbReference type="Gramene" id="ONI24087">
    <property type="protein sequence ID" value="ONI24087"/>
    <property type="gene ID" value="PRUPE_2G223100"/>
</dbReference>
<gene>
    <name evidence="1" type="ORF">PRUPE_2G223100</name>
</gene>
<evidence type="ECO:0000313" key="1">
    <source>
        <dbReference type="EMBL" id="ONI24087.1"/>
    </source>
</evidence>
<dbReference type="HOGENOM" id="CLU_2709466_0_0_1"/>
<keyword evidence="2" id="KW-1185">Reference proteome</keyword>
<dbReference type="EMBL" id="CM007652">
    <property type="protein sequence ID" value="ONI24087.1"/>
    <property type="molecule type" value="Genomic_DNA"/>
</dbReference>
<dbReference type="Proteomes" id="UP000006882">
    <property type="component" value="Chromosome G2"/>
</dbReference>
<protein>
    <submittedName>
        <fullName evidence="1">Uncharacterized protein</fullName>
    </submittedName>
</protein>
<evidence type="ECO:0000313" key="2">
    <source>
        <dbReference type="Proteomes" id="UP000006882"/>
    </source>
</evidence>
<proteinExistence type="predicted"/>
<reference evidence="1 2" key="1">
    <citation type="journal article" date="2013" name="Nat. Genet.">
        <title>The high-quality draft genome of peach (Prunus persica) identifies unique patterns of genetic diversity, domestication and genome evolution.</title>
        <authorList>
            <consortium name="International Peach Genome Initiative"/>
            <person name="Verde I."/>
            <person name="Abbott A.G."/>
            <person name="Scalabrin S."/>
            <person name="Jung S."/>
            <person name="Shu S."/>
            <person name="Marroni F."/>
            <person name="Zhebentyayeva T."/>
            <person name="Dettori M.T."/>
            <person name="Grimwood J."/>
            <person name="Cattonaro F."/>
            <person name="Zuccolo A."/>
            <person name="Rossini L."/>
            <person name="Jenkins J."/>
            <person name="Vendramin E."/>
            <person name="Meisel L.A."/>
            <person name="Decroocq V."/>
            <person name="Sosinski B."/>
            <person name="Prochnik S."/>
            <person name="Mitros T."/>
            <person name="Policriti A."/>
            <person name="Cipriani G."/>
            <person name="Dondini L."/>
            <person name="Ficklin S."/>
            <person name="Goodstein D.M."/>
            <person name="Xuan P."/>
            <person name="Del Fabbro C."/>
            <person name="Aramini V."/>
            <person name="Copetti D."/>
            <person name="Gonzalez S."/>
            <person name="Horner D.S."/>
            <person name="Falchi R."/>
            <person name="Lucas S."/>
            <person name="Mica E."/>
            <person name="Maldonado J."/>
            <person name="Lazzari B."/>
            <person name="Bielenberg D."/>
            <person name="Pirona R."/>
            <person name="Miculan M."/>
            <person name="Barakat A."/>
            <person name="Testolin R."/>
            <person name="Stella A."/>
            <person name="Tartarini S."/>
            <person name="Tonutti P."/>
            <person name="Arus P."/>
            <person name="Orellana A."/>
            <person name="Wells C."/>
            <person name="Main D."/>
            <person name="Vizzotto G."/>
            <person name="Silva H."/>
            <person name="Salamini F."/>
            <person name="Schmutz J."/>
            <person name="Morgante M."/>
            <person name="Rokhsar D.S."/>
        </authorList>
    </citation>
    <scope>NUCLEOTIDE SEQUENCE [LARGE SCALE GENOMIC DNA]</scope>
    <source>
        <strain evidence="2">cv. Nemared</strain>
    </source>
</reference>
<sequence>MLYKEAVPNELIVLVENFKFGKIIMLSYTYECVVPYVNLNWISSYIRYVCKLELDTHPPHITTHVTVNKVDSN</sequence>
<accession>M5XLI7</accession>